<dbReference type="Gramene" id="LPERR07G12940.1">
    <property type="protein sequence ID" value="LPERR07G12940.1"/>
    <property type="gene ID" value="LPERR07G12940"/>
</dbReference>
<keyword evidence="2" id="KW-1185">Reference proteome</keyword>
<reference evidence="1 2" key="1">
    <citation type="submission" date="2012-08" db="EMBL/GenBank/DDBJ databases">
        <title>Oryza genome evolution.</title>
        <authorList>
            <person name="Wing R.A."/>
        </authorList>
    </citation>
    <scope>NUCLEOTIDE SEQUENCE</scope>
</reference>
<reference evidence="1" key="3">
    <citation type="submission" date="2015-04" db="UniProtKB">
        <authorList>
            <consortium name="EnsemblPlants"/>
        </authorList>
    </citation>
    <scope>IDENTIFICATION</scope>
</reference>
<name>A0A0D9WZ64_9ORYZ</name>
<dbReference type="Proteomes" id="UP000032180">
    <property type="component" value="Chromosome 7"/>
</dbReference>
<dbReference type="AlphaFoldDB" id="A0A0D9WZ64"/>
<accession>A0A0D9WZ64</accession>
<reference evidence="2" key="2">
    <citation type="submission" date="2013-12" db="EMBL/GenBank/DDBJ databases">
        <authorList>
            <person name="Yu Y."/>
            <person name="Lee S."/>
            <person name="de Baynast K."/>
            <person name="Wissotski M."/>
            <person name="Liu L."/>
            <person name="Talag J."/>
            <person name="Goicoechea J."/>
            <person name="Angelova A."/>
            <person name="Jetty R."/>
            <person name="Kudrna D."/>
            <person name="Golser W."/>
            <person name="Rivera L."/>
            <person name="Zhang J."/>
            <person name="Wing R."/>
        </authorList>
    </citation>
    <scope>NUCLEOTIDE SEQUENCE</scope>
</reference>
<evidence type="ECO:0000313" key="2">
    <source>
        <dbReference type="Proteomes" id="UP000032180"/>
    </source>
</evidence>
<organism evidence="1 2">
    <name type="scientific">Leersia perrieri</name>
    <dbReference type="NCBI Taxonomy" id="77586"/>
    <lineage>
        <taxon>Eukaryota</taxon>
        <taxon>Viridiplantae</taxon>
        <taxon>Streptophyta</taxon>
        <taxon>Embryophyta</taxon>
        <taxon>Tracheophyta</taxon>
        <taxon>Spermatophyta</taxon>
        <taxon>Magnoliopsida</taxon>
        <taxon>Liliopsida</taxon>
        <taxon>Poales</taxon>
        <taxon>Poaceae</taxon>
        <taxon>BOP clade</taxon>
        <taxon>Oryzoideae</taxon>
        <taxon>Oryzeae</taxon>
        <taxon>Oryzinae</taxon>
        <taxon>Leersia</taxon>
    </lineage>
</organism>
<dbReference type="EnsemblPlants" id="LPERR07G12940.1">
    <property type="protein sequence ID" value="LPERR07G12940.1"/>
    <property type="gene ID" value="LPERR07G12940"/>
</dbReference>
<protein>
    <submittedName>
        <fullName evidence="1">Uncharacterized protein</fullName>
    </submittedName>
</protein>
<evidence type="ECO:0000313" key="1">
    <source>
        <dbReference type="EnsemblPlants" id="LPERR07G12940.1"/>
    </source>
</evidence>
<proteinExistence type="predicted"/>
<dbReference type="HOGENOM" id="CLU_2458070_0_0_1"/>
<sequence>MTPKKPQEGRQTWGRWRGVRERLDAKAGEPASGLFTRADACAISEAATCLVDLGESRPSASASFNSLRQTLTKRYFGRTGQGKGVGSGG</sequence>